<feature type="transmembrane region" description="Helical" evidence="8">
    <location>
        <begin position="236"/>
        <end position="265"/>
    </location>
</feature>
<protein>
    <recommendedName>
        <fullName evidence="9">Glycosyltransferase RgtA/B/C/D-like domain-containing protein</fullName>
    </recommendedName>
</protein>
<feature type="transmembrane region" description="Helical" evidence="8">
    <location>
        <begin position="466"/>
        <end position="482"/>
    </location>
</feature>
<keyword evidence="2" id="KW-1003">Cell membrane</keyword>
<sequence length="531" mass="61692">MQTWFQKMLYGLLIFFTALFIVSCFFIRAEYIYAVYADNPLLEQQQWLIFLPLILILAALAFVLYRLCLKLEAYRPRTIIPLVLLGSFVIQLAIIFIFPRQPTDDSQTVLGLAMSMLYNGDYSTFQSGGYLHMFPFNYSIVLYLEALLAIFPDNYIVIKLFNILFMLLTTCMIYLIYKQLNPQRPSRDYGVLVFAATFIPALFMNNLIYNDVVGTSLLISGFYFALRFMREQRIKYIVFAAILLALGNYLRGIGVIFLIAIVITLLLRLRSIGWKKLLLSFVILGALFNVPSWTQNAWLQASGKVSGSVTANSAPVYMWLNMGINLQRFGFWDNMESYMIYQREADYQKAESAELYKQSIEQKLSEATPQQLAEMYYKKLIWTWTEGTYQLERYGIGTDGTAQDGLRMRGIMGSYSYTNPITELFAGNSPYRLGVLWIAYTVSFLMYVFMLIRLITSFRAKRYEEVSLVLVILGFIGFYLLWEIKSRYVFPVYPLLIVLSYMGFRDVYEWLLHRKGWSFLAVKQSTKRGEQ</sequence>
<keyword evidence="11" id="KW-1185">Reference proteome</keyword>
<evidence type="ECO:0000256" key="4">
    <source>
        <dbReference type="ARBA" id="ARBA00022679"/>
    </source>
</evidence>
<dbReference type="PANTHER" id="PTHR33908:SF11">
    <property type="entry name" value="MEMBRANE PROTEIN"/>
    <property type="match status" value="1"/>
</dbReference>
<evidence type="ECO:0000256" key="6">
    <source>
        <dbReference type="ARBA" id="ARBA00022989"/>
    </source>
</evidence>
<evidence type="ECO:0000256" key="7">
    <source>
        <dbReference type="ARBA" id="ARBA00023136"/>
    </source>
</evidence>
<dbReference type="RefSeq" id="WP_188775011.1">
    <property type="nucleotide sequence ID" value="NZ_BMMB01000003.1"/>
</dbReference>
<feature type="transmembrane region" description="Helical" evidence="8">
    <location>
        <begin position="12"/>
        <end position="35"/>
    </location>
</feature>
<dbReference type="EMBL" id="JAVDQH010000023">
    <property type="protein sequence ID" value="MDR6246183.1"/>
    <property type="molecule type" value="Genomic_DNA"/>
</dbReference>
<feature type="transmembrane region" description="Helical" evidence="8">
    <location>
        <begin position="488"/>
        <end position="504"/>
    </location>
</feature>
<accession>A0ABU1J3V2</accession>
<name>A0ABU1J3V2_9BACL</name>
<dbReference type="Proteomes" id="UP001185028">
    <property type="component" value="Unassembled WGS sequence"/>
</dbReference>
<comment type="caution">
    <text evidence="10">The sequence shown here is derived from an EMBL/GenBank/DDBJ whole genome shotgun (WGS) entry which is preliminary data.</text>
</comment>
<evidence type="ECO:0000259" key="9">
    <source>
        <dbReference type="Pfam" id="PF13231"/>
    </source>
</evidence>
<comment type="subcellular location">
    <subcellularLocation>
        <location evidence="1">Cell membrane</location>
        <topology evidence="1">Multi-pass membrane protein</topology>
    </subcellularLocation>
</comment>
<keyword evidence="7 8" id="KW-0472">Membrane</keyword>
<evidence type="ECO:0000256" key="3">
    <source>
        <dbReference type="ARBA" id="ARBA00022676"/>
    </source>
</evidence>
<gene>
    <name evidence="10" type="ORF">JOC58_004102</name>
</gene>
<dbReference type="Pfam" id="PF13231">
    <property type="entry name" value="PMT_2"/>
    <property type="match status" value="1"/>
</dbReference>
<keyword evidence="5 8" id="KW-0812">Transmembrane</keyword>
<keyword evidence="4" id="KW-0808">Transferase</keyword>
<dbReference type="InterPro" id="IPR050297">
    <property type="entry name" value="LipidA_mod_glycosyltrf_83"/>
</dbReference>
<evidence type="ECO:0000313" key="11">
    <source>
        <dbReference type="Proteomes" id="UP001185028"/>
    </source>
</evidence>
<feature type="transmembrane region" description="Helical" evidence="8">
    <location>
        <begin position="434"/>
        <end position="454"/>
    </location>
</feature>
<feature type="transmembrane region" description="Helical" evidence="8">
    <location>
        <begin position="189"/>
        <end position="209"/>
    </location>
</feature>
<proteinExistence type="predicted"/>
<feature type="domain" description="Glycosyltransferase RgtA/B/C/D-like" evidence="9">
    <location>
        <begin position="144"/>
        <end position="288"/>
    </location>
</feature>
<dbReference type="PROSITE" id="PS51257">
    <property type="entry name" value="PROKAR_LIPOPROTEIN"/>
    <property type="match status" value="1"/>
</dbReference>
<evidence type="ECO:0000256" key="2">
    <source>
        <dbReference type="ARBA" id="ARBA00022475"/>
    </source>
</evidence>
<reference evidence="10 11" key="1">
    <citation type="submission" date="2023-07" db="EMBL/GenBank/DDBJ databases">
        <title>Genomic Encyclopedia of Type Strains, Phase IV (KMG-IV): sequencing the most valuable type-strain genomes for metagenomic binning, comparative biology and taxonomic classification.</title>
        <authorList>
            <person name="Goeker M."/>
        </authorList>
    </citation>
    <scope>NUCLEOTIDE SEQUENCE [LARGE SCALE GENOMIC DNA]</scope>
    <source>
        <strain evidence="10 11">DSM 22170</strain>
    </source>
</reference>
<dbReference type="InterPro" id="IPR038731">
    <property type="entry name" value="RgtA/B/C-like"/>
</dbReference>
<evidence type="ECO:0000256" key="5">
    <source>
        <dbReference type="ARBA" id="ARBA00022692"/>
    </source>
</evidence>
<keyword evidence="6 8" id="KW-1133">Transmembrane helix</keyword>
<feature type="transmembrane region" description="Helical" evidence="8">
    <location>
        <begin position="156"/>
        <end position="177"/>
    </location>
</feature>
<feature type="transmembrane region" description="Helical" evidence="8">
    <location>
        <begin position="277"/>
        <end position="294"/>
    </location>
</feature>
<dbReference type="PANTHER" id="PTHR33908">
    <property type="entry name" value="MANNOSYLTRANSFERASE YKCB-RELATED"/>
    <property type="match status" value="1"/>
</dbReference>
<evidence type="ECO:0000313" key="10">
    <source>
        <dbReference type="EMBL" id="MDR6246183.1"/>
    </source>
</evidence>
<evidence type="ECO:0000256" key="8">
    <source>
        <dbReference type="SAM" id="Phobius"/>
    </source>
</evidence>
<keyword evidence="3" id="KW-0328">Glycosyltransferase</keyword>
<organism evidence="10 11">
    <name type="scientific">Paenibacillus hunanensis</name>
    <dbReference type="NCBI Taxonomy" id="539262"/>
    <lineage>
        <taxon>Bacteria</taxon>
        <taxon>Bacillati</taxon>
        <taxon>Bacillota</taxon>
        <taxon>Bacilli</taxon>
        <taxon>Bacillales</taxon>
        <taxon>Paenibacillaceae</taxon>
        <taxon>Paenibacillus</taxon>
    </lineage>
</organism>
<feature type="transmembrane region" description="Helical" evidence="8">
    <location>
        <begin position="47"/>
        <end position="67"/>
    </location>
</feature>
<evidence type="ECO:0000256" key="1">
    <source>
        <dbReference type="ARBA" id="ARBA00004651"/>
    </source>
</evidence>
<feature type="transmembrane region" description="Helical" evidence="8">
    <location>
        <begin position="79"/>
        <end position="98"/>
    </location>
</feature>